<reference evidence="7" key="2">
    <citation type="submission" date="2019-01" db="UniProtKB">
        <authorList>
            <consortium name="EnsemblPlants"/>
        </authorList>
    </citation>
    <scope>IDENTIFICATION</scope>
    <source>
        <strain evidence="7">cv. Heinz 1706</strain>
    </source>
</reference>
<evidence type="ECO:0000256" key="2">
    <source>
        <dbReference type="ARBA" id="ARBA00023015"/>
    </source>
</evidence>
<keyword evidence="2" id="KW-0805">Transcription regulation</keyword>
<evidence type="ECO:0000259" key="6">
    <source>
        <dbReference type="PROSITE" id="PS50066"/>
    </source>
</evidence>
<keyword evidence="8" id="KW-1185">Reference proteome</keyword>
<dbReference type="SUPFAM" id="SSF55455">
    <property type="entry name" value="SRF-like"/>
    <property type="match status" value="1"/>
</dbReference>
<comment type="subcellular location">
    <subcellularLocation>
        <location evidence="1">Nucleus</location>
    </subcellularLocation>
</comment>
<evidence type="ECO:0000256" key="5">
    <source>
        <dbReference type="ARBA" id="ARBA00023242"/>
    </source>
</evidence>
<dbReference type="GO" id="GO:0046983">
    <property type="term" value="F:protein dimerization activity"/>
    <property type="evidence" value="ECO:0007669"/>
    <property type="project" value="InterPro"/>
</dbReference>
<proteinExistence type="predicted"/>
<name>A0A3Q7J254_SOLLC</name>
<dbReference type="InterPro" id="IPR036879">
    <property type="entry name" value="TF_MADSbox_sf"/>
</dbReference>
<dbReference type="InterPro" id="IPR002100">
    <property type="entry name" value="TF_MADSbox"/>
</dbReference>
<dbReference type="Gene3D" id="3.40.1810.10">
    <property type="entry name" value="Transcription factor, MADS-box"/>
    <property type="match status" value="1"/>
</dbReference>
<accession>A0A3Q7J254</accession>
<dbReference type="Proteomes" id="UP000004994">
    <property type="component" value="Chromosome 12"/>
</dbReference>
<keyword evidence="4" id="KW-0804">Transcription</keyword>
<dbReference type="PROSITE" id="PS50066">
    <property type="entry name" value="MADS_BOX_2"/>
    <property type="match status" value="1"/>
</dbReference>
<keyword evidence="5" id="KW-0539">Nucleus</keyword>
<dbReference type="EnsemblPlants" id="Solyc12g005210.1.1">
    <property type="protein sequence ID" value="Solyc12g005210.1.1.1"/>
    <property type="gene ID" value="Solyc12g005210.1"/>
</dbReference>
<evidence type="ECO:0000256" key="4">
    <source>
        <dbReference type="ARBA" id="ARBA00023163"/>
    </source>
</evidence>
<dbReference type="Gramene" id="Solyc12g005210.1.1">
    <property type="protein sequence ID" value="Solyc12g005210.1.1.1"/>
    <property type="gene ID" value="Solyc12g005210.1"/>
</dbReference>
<keyword evidence="3" id="KW-0238">DNA-binding</keyword>
<evidence type="ECO:0000256" key="1">
    <source>
        <dbReference type="ARBA" id="ARBA00004123"/>
    </source>
</evidence>
<evidence type="ECO:0000256" key="3">
    <source>
        <dbReference type="ARBA" id="ARBA00023125"/>
    </source>
</evidence>
<evidence type="ECO:0000313" key="8">
    <source>
        <dbReference type="Proteomes" id="UP000004994"/>
    </source>
</evidence>
<dbReference type="GO" id="GO:0005634">
    <property type="term" value="C:nucleus"/>
    <property type="evidence" value="ECO:0007669"/>
    <property type="project" value="UniProtKB-SubCell"/>
</dbReference>
<sequence length="88" mass="9986">MTMKGVRSTRNVDPRMKKFILDKRIEALFKQANDLSILCDIEVGVIVFGPGENNAVVWPSLAQASDRVKNYLARHRDCKGKEVVNVRQ</sequence>
<organism evidence="7">
    <name type="scientific">Solanum lycopersicum</name>
    <name type="common">Tomato</name>
    <name type="synonym">Lycopersicon esculentum</name>
    <dbReference type="NCBI Taxonomy" id="4081"/>
    <lineage>
        <taxon>Eukaryota</taxon>
        <taxon>Viridiplantae</taxon>
        <taxon>Streptophyta</taxon>
        <taxon>Embryophyta</taxon>
        <taxon>Tracheophyta</taxon>
        <taxon>Spermatophyta</taxon>
        <taxon>Magnoliopsida</taxon>
        <taxon>eudicotyledons</taxon>
        <taxon>Gunneridae</taxon>
        <taxon>Pentapetalae</taxon>
        <taxon>asterids</taxon>
        <taxon>lamiids</taxon>
        <taxon>Solanales</taxon>
        <taxon>Solanaceae</taxon>
        <taxon>Solanoideae</taxon>
        <taxon>Solaneae</taxon>
        <taxon>Solanum</taxon>
        <taxon>Solanum subgen. Lycopersicon</taxon>
    </lineage>
</organism>
<protein>
    <recommendedName>
        <fullName evidence="6">MADS-box domain-containing protein</fullName>
    </recommendedName>
</protein>
<dbReference type="PaxDb" id="4081-Solyc12g005210.1.1"/>
<reference evidence="7" key="1">
    <citation type="journal article" date="2012" name="Nature">
        <title>The tomato genome sequence provides insights into fleshy fruit evolution.</title>
        <authorList>
            <consortium name="Tomato Genome Consortium"/>
        </authorList>
    </citation>
    <scope>NUCLEOTIDE SEQUENCE [LARGE SCALE GENOMIC DNA]</scope>
    <source>
        <strain evidence="7">cv. Heinz 1706</strain>
    </source>
</reference>
<dbReference type="InParanoid" id="A0A3Q7J254"/>
<dbReference type="Pfam" id="PF00319">
    <property type="entry name" value="SRF-TF"/>
    <property type="match status" value="1"/>
</dbReference>
<dbReference type="GO" id="GO:0003677">
    <property type="term" value="F:DNA binding"/>
    <property type="evidence" value="ECO:0007669"/>
    <property type="project" value="UniProtKB-KW"/>
</dbReference>
<evidence type="ECO:0000313" key="7">
    <source>
        <dbReference type="EnsemblPlants" id="Solyc12g005210.1.1.1"/>
    </source>
</evidence>
<feature type="domain" description="MADS-box" evidence="6">
    <location>
        <begin position="1"/>
        <end position="49"/>
    </location>
</feature>
<dbReference type="AlphaFoldDB" id="A0A3Q7J254"/>
<dbReference type="SMART" id="SM00432">
    <property type="entry name" value="MADS"/>
    <property type="match status" value="1"/>
</dbReference>